<organism evidence="1 2">
    <name type="scientific">Dreissena polymorpha</name>
    <name type="common">Zebra mussel</name>
    <name type="synonym">Mytilus polymorpha</name>
    <dbReference type="NCBI Taxonomy" id="45954"/>
    <lineage>
        <taxon>Eukaryota</taxon>
        <taxon>Metazoa</taxon>
        <taxon>Spiralia</taxon>
        <taxon>Lophotrochozoa</taxon>
        <taxon>Mollusca</taxon>
        <taxon>Bivalvia</taxon>
        <taxon>Autobranchia</taxon>
        <taxon>Heteroconchia</taxon>
        <taxon>Euheterodonta</taxon>
        <taxon>Imparidentia</taxon>
        <taxon>Neoheterodontei</taxon>
        <taxon>Myida</taxon>
        <taxon>Dreissenoidea</taxon>
        <taxon>Dreissenidae</taxon>
        <taxon>Dreissena</taxon>
    </lineage>
</organism>
<evidence type="ECO:0000313" key="2">
    <source>
        <dbReference type="Proteomes" id="UP000828390"/>
    </source>
</evidence>
<comment type="caution">
    <text evidence="1">The sequence shown here is derived from an EMBL/GenBank/DDBJ whole genome shotgun (WGS) entry which is preliminary data.</text>
</comment>
<keyword evidence="2" id="KW-1185">Reference proteome</keyword>
<proteinExistence type="predicted"/>
<sequence length="130" mass="15235">MFPQTRRTQTVVECSVNHGDDQSRHLFKLLDYVGYSHDIIAERRRVFHGIDAMMNNAKKDKIVQVTAGSKAEGFASCFESDYDYLNIYQNIVCQFEFFCKYVFKYNNRVLHVRGSMPPRTLHTEVVNKRC</sequence>
<name>A0A9D4CIX5_DREPO</name>
<dbReference type="AlphaFoldDB" id="A0A9D4CIX5"/>
<accession>A0A9D4CIX5</accession>
<protein>
    <submittedName>
        <fullName evidence="1">Uncharacterized protein</fullName>
    </submittedName>
</protein>
<dbReference type="Proteomes" id="UP000828390">
    <property type="component" value="Unassembled WGS sequence"/>
</dbReference>
<gene>
    <name evidence="1" type="ORF">DPMN_050983</name>
</gene>
<reference evidence="1" key="1">
    <citation type="journal article" date="2019" name="bioRxiv">
        <title>The Genome of the Zebra Mussel, Dreissena polymorpha: A Resource for Invasive Species Research.</title>
        <authorList>
            <person name="McCartney M.A."/>
            <person name="Auch B."/>
            <person name="Kono T."/>
            <person name="Mallez S."/>
            <person name="Zhang Y."/>
            <person name="Obille A."/>
            <person name="Becker A."/>
            <person name="Abrahante J.E."/>
            <person name="Garbe J."/>
            <person name="Badalamenti J.P."/>
            <person name="Herman A."/>
            <person name="Mangelson H."/>
            <person name="Liachko I."/>
            <person name="Sullivan S."/>
            <person name="Sone E.D."/>
            <person name="Koren S."/>
            <person name="Silverstein K.A.T."/>
            <person name="Beckman K.B."/>
            <person name="Gohl D.M."/>
        </authorList>
    </citation>
    <scope>NUCLEOTIDE SEQUENCE</scope>
    <source>
        <strain evidence="1">Duluth1</strain>
        <tissue evidence="1">Whole animal</tissue>
    </source>
</reference>
<dbReference type="EMBL" id="JAIWYP010000012">
    <property type="protein sequence ID" value="KAH3725150.1"/>
    <property type="molecule type" value="Genomic_DNA"/>
</dbReference>
<reference evidence="1" key="2">
    <citation type="submission" date="2020-11" db="EMBL/GenBank/DDBJ databases">
        <authorList>
            <person name="McCartney M.A."/>
            <person name="Auch B."/>
            <person name="Kono T."/>
            <person name="Mallez S."/>
            <person name="Becker A."/>
            <person name="Gohl D.M."/>
            <person name="Silverstein K.A.T."/>
            <person name="Koren S."/>
            <person name="Bechman K.B."/>
            <person name="Herman A."/>
            <person name="Abrahante J.E."/>
            <person name="Garbe J."/>
        </authorList>
    </citation>
    <scope>NUCLEOTIDE SEQUENCE</scope>
    <source>
        <strain evidence="1">Duluth1</strain>
        <tissue evidence="1">Whole animal</tissue>
    </source>
</reference>
<evidence type="ECO:0000313" key="1">
    <source>
        <dbReference type="EMBL" id="KAH3725150.1"/>
    </source>
</evidence>